<keyword evidence="3" id="KW-1185">Reference proteome</keyword>
<dbReference type="KEGG" id="pcor:KS4_13760"/>
<proteinExistence type="predicted"/>
<dbReference type="AlphaFoldDB" id="A0A517YSX4"/>
<feature type="signal peptide" evidence="1">
    <location>
        <begin position="1"/>
        <end position="24"/>
    </location>
</feature>
<evidence type="ECO:0000256" key="1">
    <source>
        <dbReference type="SAM" id="SignalP"/>
    </source>
</evidence>
<gene>
    <name evidence="2" type="ORF">KS4_13760</name>
</gene>
<protein>
    <submittedName>
        <fullName evidence="2">Uncharacterized protein</fullName>
    </submittedName>
</protein>
<name>A0A517YSX4_9BACT</name>
<organism evidence="2 3">
    <name type="scientific">Poriferisphaera corsica</name>
    <dbReference type="NCBI Taxonomy" id="2528020"/>
    <lineage>
        <taxon>Bacteria</taxon>
        <taxon>Pseudomonadati</taxon>
        <taxon>Planctomycetota</taxon>
        <taxon>Phycisphaerae</taxon>
        <taxon>Phycisphaerales</taxon>
        <taxon>Phycisphaeraceae</taxon>
        <taxon>Poriferisphaera</taxon>
    </lineage>
</organism>
<dbReference type="EMBL" id="CP036425">
    <property type="protein sequence ID" value="QDU33330.1"/>
    <property type="molecule type" value="Genomic_DNA"/>
</dbReference>
<evidence type="ECO:0000313" key="2">
    <source>
        <dbReference type="EMBL" id="QDU33330.1"/>
    </source>
</evidence>
<keyword evidence="1" id="KW-0732">Signal</keyword>
<sequence length="244" mass="26348" precursor="true">MIHPILRPLLGVLSVAAIPVTTYAAPVAFEVTGTISGITNTGDQQHVLSDATVGDVASFRVVYDPTFGEVTINQYFYGDLDGTNLIASVSLQSGDQSYEFVEGRDNVYNSIRQIDDRFSGVEDALFFIADSTGDAPAYSNGNFPPDRAIIALTYDVDTFGAYDDFGVRFEPLRTESSTSDFFVYGEDGSYTRISFNADSISLLDTPLSVIPPNIVDPPTAVPTPAAIGGFVLLLPLLLKRQHNN</sequence>
<reference evidence="2 3" key="1">
    <citation type="submission" date="2019-02" db="EMBL/GenBank/DDBJ databases">
        <title>Deep-cultivation of Planctomycetes and their phenomic and genomic characterization uncovers novel biology.</title>
        <authorList>
            <person name="Wiegand S."/>
            <person name="Jogler M."/>
            <person name="Boedeker C."/>
            <person name="Pinto D."/>
            <person name="Vollmers J."/>
            <person name="Rivas-Marin E."/>
            <person name="Kohn T."/>
            <person name="Peeters S.H."/>
            <person name="Heuer A."/>
            <person name="Rast P."/>
            <person name="Oberbeckmann S."/>
            <person name="Bunk B."/>
            <person name="Jeske O."/>
            <person name="Meyerdierks A."/>
            <person name="Storesund J.E."/>
            <person name="Kallscheuer N."/>
            <person name="Luecker S."/>
            <person name="Lage O.M."/>
            <person name="Pohl T."/>
            <person name="Merkel B.J."/>
            <person name="Hornburger P."/>
            <person name="Mueller R.-W."/>
            <person name="Bruemmer F."/>
            <person name="Labrenz M."/>
            <person name="Spormann A.M."/>
            <person name="Op den Camp H."/>
            <person name="Overmann J."/>
            <person name="Amann R."/>
            <person name="Jetten M.S.M."/>
            <person name="Mascher T."/>
            <person name="Medema M.H."/>
            <person name="Devos D.P."/>
            <person name="Kaster A.-K."/>
            <person name="Ovreas L."/>
            <person name="Rohde M."/>
            <person name="Galperin M.Y."/>
            <person name="Jogler C."/>
        </authorList>
    </citation>
    <scope>NUCLEOTIDE SEQUENCE [LARGE SCALE GENOMIC DNA]</scope>
    <source>
        <strain evidence="2 3">KS4</strain>
    </source>
</reference>
<feature type="chain" id="PRO_5022146511" evidence="1">
    <location>
        <begin position="25"/>
        <end position="244"/>
    </location>
</feature>
<accession>A0A517YSX4</accession>
<evidence type="ECO:0000313" key="3">
    <source>
        <dbReference type="Proteomes" id="UP000317369"/>
    </source>
</evidence>
<dbReference type="Proteomes" id="UP000317369">
    <property type="component" value="Chromosome"/>
</dbReference>